<gene>
    <name evidence="2" type="ORF">CCAM_LOCUS33218</name>
</gene>
<sequence length="115" mass="13353">MHGKKRILQVTIPFSTIILMLMTTLSMILPYKHWKYSRSGKQSLVLFKLYKRTYSPLQMMIWSKAKVLANSKLAMPIGILEELSEDDFAKDLLRILKSSCPKRKGKQLETLHSKL</sequence>
<protein>
    <submittedName>
        <fullName evidence="2">Uncharacterized protein</fullName>
    </submittedName>
</protein>
<evidence type="ECO:0000313" key="3">
    <source>
        <dbReference type="Proteomes" id="UP000595140"/>
    </source>
</evidence>
<dbReference type="EMBL" id="OOIL02004368">
    <property type="protein sequence ID" value="VFQ91442.1"/>
    <property type="molecule type" value="Genomic_DNA"/>
</dbReference>
<keyword evidence="1" id="KW-0472">Membrane</keyword>
<evidence type="ECO:0000313" key="2">
    <source>
        <dbReference type="EMBL" id="VFQ91442.1"/>
    </source>
</evidence>
<dbReference type="Proteomes" id="UP000595140">
    <property type="component" value="Unassembled WGS sequence"/>
</dbReference>
<keyword evidence="3" id="KW-1185">Reference proteome</keyword>
<evidence type="ECO:0000256" key="1">
    <source>
        <dbReference type="SAM" id="Phobius"/>
    </source>
</evidence>
<accession>A0A484MRA9</accession>
<feature type="transmembrane region" description="Helical" evidence="1">
    <location>
        <begin position="12"/>
        <end position="31"/>
    </location>
</feature>
<dbReference type="AlphaFoldDB" id="A0A484MRA9"/>
<keyword evidence="1" id="KW-1133">Transmembrane helix</keyword>
<reference evidence="2 3" key="1">
    <citation type="submission" date="2018-04" db="EMBL/GenBank/DDBJ databases">
        <authorList>
            <person name="Vogel A."/>
        </authorList>
    </citation>
    <scope>NUCLEOTIDE SEQUENCE [LARGE SCALE GENOMIC DNA]</scope>
</reference>
<organism evidence="2 3">
    <name type="scientific">Cuscuta campestris</name>
    <dbReference type="NCBI Taxonomy" id="132261"/>
    <lineage>
        <taxon>Eukaryota</taxon>
        <taxon>Viridiplantae</taxon>
        <taxon>Streptophyta</taxon>
        <taxon>Embryophyta</taxon>
        <taxon>Tracheophyta</taxon>
        <taxon>Spermatophyta</taxon>
        <taxon>Magnoliopsida</taxon>
        <taxon>eudicotyledons</taxon>
        <taxon>Gunneridae</taxon>
        <taxon>Pentapetalae</taxon>
        <taxon>asterids</taxon>
        <taxon>lamiids</taxon>
        <taxon>Solanales</taxon>
        <taxon>Convolvulaceae</taxon>
        <taxon>Cuscuteae</taxon>
        <taxon>Cuscuta</taxon>
        <taxon>Cuscuta subgen. Grammica</taxon>
        <taxon>Cuscuta sect. Cleistogrammica</taxon>
    </lineage>
</organism>
<keyword evidence="1" id="KW-0812">Transmembrane</keyword>
<name>A0A484MRA9_9ASTE</name>
<proteinExistence type="predicted"/>